<evidence type="ECO:0000313" key="2">
    <source>
        <dbReference type="EMBL" id="HAF6258077.1"/>
    </source>
</evidence>
<name>A0A750HI46_SALER</name>
<reference evidence="2" key="2">
    <citation type="submission" date="2020-02" db="EMBL/GenBank/DDBJ databases">
        <authorList>
            <consortium name="NCBI Pathogen Detection Project"/>
        </authorList>
    </citation>
    <scope>NUCLEOTIDE SEQUENCE</scope>
    <source>
        <strain evidence="2">MA.CK_93/00001031</strain>
    </source>
</reference>
<proteinExistence type="predicted"/>
<dbReference type="Pfam" id="PF13274">
    <property type="entry name" value="SocA_Panacea"/>
    <property type="match status" value="1"/>
</dbReference>
<gene>
    <name evidence="2" type="ORF">G9F11_000612</name>
</gene>
<feature type="domain" description="Antitoxin SocA-like Panacea" evidence="1">
    <location>
        <begin position="29"/>
        <end position="135"/>
    </location>
</feature>
<dbReference type="EMBL" id="DAAVPY010000001">
    <property type="protein sequence ID" value="HAF6258077.1"/>
    <property type="molecule type" value="Genomic_DNA"/>
</dbReference>
<dbReference type="AlphaFoldDB" id="A0A750HI46"/>
<organism evidence="2">
    <name type="scientific">Salmonella enterica</name>
    <name type="common">Salmonella choleraesuis</name>
    <dbReference type="NCBI Taxonomy" id="28901"/>
    <lineage>
        <taxon>Bacteria</taxon>
        <taxon>Pseudomonadati</taxon>
        <taxon>Pseudomonadota</taxon>
        <taxon>Gammaproteobacteria</taxon>
        <taxon>Enterobacterales</taxon>
        <taxon>Enterobacteriaceae</taxon>
        <taxon>Salmonella</taxon>
    </lineage>
</organism>
<reference evidence="2" key="1">
    <citation type="journal article" date="2018" name="Genome Biol.">
        <title>SKESA: strategic k-mer extension for scrupulous assemblies.</title>
        <authorList>
            <person name="Souvorov A."/>
            <person name="Agarwala R."/>
            <person name="Lipman D.J."/>
        </authorList>
    </citation>
    <scope>NUCLEOTIDE SEQUENCE</scope>
    <source>
        <strain evidence="2">MA.CK_93/00001031</strain>
    </source>
</reference>
<protein>
    <submittedName>
        <fullName evidence="2">DUF4065 domain-containing protein</fullName>
    </submittedName>
</protein>
<accession>A0A750HI46</accession>
<sequence>MAYPTVAVANAFIERALNGQIPELTPMKLQKLMFYAQSWHLKLYDEALIDDFFAKWQYGPVIPGLYHEVKRYGGSSITRPISSLIDRGSEIKVVTPTVPVSDERTNTLLDKIVNVYGPLRGSQLSYLTHLPGTAWSATKQDNAVIDNNLLKECIE</sequence>
<dbReference type="InterPro" id="IPR025272">
    <property type="entry name" value="SocA_Panacea"/>
</dbReference>
<comment type="caution">
    <text evidence="2">The sequence shown here is derived from an EMBL/GenBank/DDBJ whole genome shotgun (WGS) entry which is preliminary data.</text>
</comment>
<evidence type="ECO:0000259" key="1">
    <source>
        <dbReference type="Pfam" id="PF13274"/>
    </source>
</evidence>